<feature type="non-terminal residue" evidence="1">
    <location>
        <position position="1"/>
    </location>
</feature>
<feature type="non-terminal residue" evidence="1">
    <location>
        <position position="148"/>
    </location>
</feature>
<comment type="caution">
    <text evidence="1">The sequence shown here is derived from an EMBL/GenBank/DDBJ whole genome shotgun (WGS) entry which is preliminary data.</text>
</comment>
<protein>
    <recommendedName>
        <fullName evidence="3">Haloacid dehalogenase-like hydrolase</fullName>
    </recommendedName>
</protein>
<dbReference type="AlphaFoldDB" id="A0A6A0AJM6"/>
<proteinExistence type="predicted"/>
<dbReference type="Gene3D" id="3.40.50.1000">
    <property type="entry name" value="HAD superfamily/HAD-like"/>
    <property type="match status" value="1"/>
</dbReference>
<dbReference type="GO" id="GO:0006364">
    <property type="term" value="P:rRNA processing"/>
    <property type="evidence" value="ECO:0007669"/>
    <property type="project" value="InterPro"/>
</dbReference>
<keyword evidence="2" id="KW-1185">Reference proteome</keyword>
<dbReference type="EMBL" id="BLLF01006219">
    <property type="protein sequence ID" value="GFH32067.1"/>
    <property type="molecule type" value="Genomic_DNA"/>
</dbReference>
<evidence type="ECO:0008006" key="3">
    <source>
        <dbReference type="Google" id="ProtNLM"/>
    </source>
</evidence>
<dbReference type="SUPFAM" id="SSF56784">
    <property type="entry name" value="HAD-like"/>
    <property type="match status" value="1"/>
</dbReference>
<dbReference type="GO" id="GO:0004222">
    <property type="term" value="F:metalloendopeptidase activity"/>
    <property type="evidence" value="ECO:0007669"/>
    <property type="project" value="InterPro"/>
</dbReference>
<dbReference type="PANTHER" id="PTHR46986">
    <property type="entry name" value="ENDORIBONUCLEASE YBEY, CHLOROPLASTIC"/>
    <property type="match status" value="1"/>
</dbReference>
<dbReference type="InterPro" id="IPR036412">
    <property type="entry name" value="HAD-like_sf"/>
</dbReference>
<sequence>MTQDLQALHSVYYEPLASVAPSLGQLLAGRPVRKLLLMTSPQVVQEQLAPHWTQQLQGTQAKTMQAVPNMLEIVPQSVNKWAGMKRLLQHLKVTPAELLAVGDGDNDLELITGAGVGVAMGNATPRVKAAADAHVASNDDDGVAQALE</sequence>
<organism evidence="1 2">
    <name type="scientific">Haematococcus lacustris</name>
    <name type="common">Green alga</name>
    <name type="synonym">Haematococcus pluvialis</name>
    <dbReference type="NCBI Taxonomy" id="44745"/>
    <lineage>
        <taxon>Eukaryota</taxon>
        <taxon>Viridiplantae</taxon>
        <taxon>Chlorophyta</taxon>
        <taxon>core chlorophytes</taxon>
        <taxon>Chlorophyceae</taxon>
        <taxon>CS clade</taxon>
        <taxon>Chlamydomonadales</taxon>
        <taxon>Haematococcaceae</taxon>
        <taxon>Haematococcus</taxon>
    </lineage>
</organism>
<evidence type="ECO:0000313" key="1">
    <source>
        <dbReference type="EMBL" id="GFH32067.1"/>
    </source>
</evidence>
<gene>
    <name evidence="1" type="ORF">HaLaN_31224</name>
</gene>
<reference evidence="1 2" key="1">
    <citation type="submission" date="2020-02" db="EMBL/GenBank/DDBJ databases">
        <title>Draft genome sequence of Haematococcus lacustris strain NIES-144.</title>
        <authorList>
            <person name="Morimoto D."/>
            <person name="Nakagawa S."/>
            <person name="Yoshida T."/>
            <person name="Sawayama S."/>
        </authorList>
    </citation>
    <scope>NUCLEOTIDE SEQUENCE [LARGE SCALE GENOMIC DNA]</scope>
    <source>
        <strain evidence="1 2">NIES-144</strain>
    </source>
</reference>
<dbReference type="Proteomes" id="UP000485058">
    <property type="component" value="Unassembled WGS sequence"/>
</dbReference>
<dbReference type="PANTHER" id="PTHR46986:SF1">
    <property type="entry name" value="ENDORIBONUCLEASE YBEY, CHLOROPLASTIC"/>
    <property type="match status" value="1"/>
</dbReference>
<dbReference type="InterPro" id="IPR023214">
    <property type="entry name" value="HAD_sf"/>
</dbReference>
<accession>A0A6A0AJM6</accession>
<name>A0A6A0AJM6_HAELA</name>
<evidence type="ECO:0000313" key="2">
    <source>
        <dbReference type="Proteomes" id="UP000485058"/>
    </source>
</evidence>
<dbReference type="InterPro" id="IPR002036">
    <property type="entry name" value="YbeY"/>
</dbReference>
<dbReference type="PROSITE" id="PS01229">
    <property type="entry name" value="COF_2"/>
    <property type="match status" value="1"/>
</dbReference>
<dbReference type="Pfam" id="PF08282">
    <property type="entry name" value="Hydrolase_3"/>
    <property type="match status" value="1"/>
</dbReference>